<dbReference type="Proteomes" id="UP001160550">
    <property type="component" value="Unassembled WGS sequence"/>
</dbReference>
<evidence type="ECO:0000313" key="3">
    <source>
        <dbReference type="EMBL" id="MDH7451881.1"/>
    </source>
</evidence>
<reference evidence="3" key="1">
    <citation type="journal article" date="2007" name="Int. J. Syst. Evol. Microbiol.">
        <title>Luteimonas composti sp. nov., a moderately thermophilic bacterium isolated from food waste.</title>
        <authorList>
            <person name="Young C.C."/>
            <person name="Kampfer P."/>
            <person name="Chen W.M."/>
            <person name="Yen W.S."/>
            <person name="Arun A.B."/>
            <person name="Lai W.A."/>
            <person name="Shen F.T."/>
            <person name="Rekha P.D."/>
            <person name="Lin K.Y."/>
            <person name="Chou J.H."/>
        </authorList>
    </citation>
    <scope>NUCLEOTIDE SEQUENCE</scope>
    <source>
        <strain evidence="3">CC-YY355</strain>
    </source>
</reference>
<dbReference type="EMBL" id="JARYGX010000007">
    <property type="protein sequence ID" value="MDH7451881.1"/>
    <property type="molecule type" value="Genomic_DNA"/>
</dbReference>
<dbReference type="InterPro" id="IPR005184">
    <property type="entry name" value="DUF306_Meta_HslJ"/>
</dbReference>
<evidence type="ECO:0000256" key="1">
    <source>
        <dbReference type="SAM" id="SignalP"/>
    </source>
</evidence>
<sequence>MRTVIPLLPLLFALAACASPPPGAAATDPDPAGAVDAQALGAHGWRLASATDAGGRRIDALFPDAAAPLRFAFADGRIAVSGGCNRLSAAYTLDGGTLQVGPAAQTKMFCGGGALMAADEAVAARLQGALSASLQDGRLVLSTADGDRLVLEAAAGP</sequence>
<name>A0ABT6MMQ7_9GAMM</name>
<evidence type="ECO:0000313" key="4">
    <source>
        <dbReference type="Proteomes" id="UP001160550"/>
    </source>
</evidence>
<dbReference type="InterPro" id="IPR053147">
    <property type="entry name" value="Hsp_HslJ-like"/>
</dbReference>
<dbReference type="Gene3D" id="2.40.128.270">
    <property type="match status" value="1"/>
</dbReference>
<dbReference type="InterPro" id="IPR038670">
    <property type="entry name" value="HslJ-like_sf"/>
</dbReference>
<organism evidence="3 4">
    <name type="scientific">Luteimonas composti</name>
    <dbReference type="NCBI Taxonomy" id="398257"/>
    <lineage>
        <taxon>Bacteria</taxon>
        <taxon>Pseudomonadati</taxon>
        <taxon>Pseudomonadota</taxon>
        <taxon>Gammaproteobacteria</taxon>
        <taxon>Lysobacterales</taxon>
        <taxon>Lysobacteraceae</taxon>
        <taxon>Luteimonas</taxon>
    </lineage>
</organism>
<accession>A0ABT6MMQ7</accession>
<gene>
    <name evidence="3" type="ORF">QF205_02150</name>
</gene>
<dbReference type="PANTHER" id="PTHR35535:SF2">
    <property type="entry name" value="DUF306 DOMAIN-CONTAINING PROTEIN"/>
    <property type="match status" value="1"/>
</dbReference>
<feature type="chain" id="PRO_5046354207" evidence="1">
    <location>
        <begin position="19"/>
        <end position="157"/>
    </location>
</feature>
<dbReference type="PANTHER" id="PTHR35535">
    <property type="entry name" value="HEAT SHOCK PROTEIN HSLJ"/>
    <property type="match status" value="1"/>
</dbReference>
<dbReference type="Pfam" id="PF03724">
    <property type="entry name" value="META"/>
    <property type="match status" value="1"/>
</dbReference>
<evidence type="ECO:0000259" key="2">
    <source>
        <dbReference type="Pfam" id="PF03724"/>
    </source>
</evidence>
<dbReference type="RefSeq" id="WP_280941088.1">
    <property type="nucleotide sequence ID" value="NZ_JARYGX010000007.1"/>
</dbReference>
<protein>
    <submittedName>
        <fullName evidence="3">META domain-containing protein</fullName>
    </submittedName>
</protein>
<feature type="domain" description="DUF306" evidence="2">
    <location>
        <begin position="62"/>
        <end position="150"/>
    </location>
</feature>
<comment type="caution">
    <text evidence="3">The sequence shown here is derived from an EMBL/GenBank/DDBJ whole genome shotgun (WGS) entry which is preliminary data.</text>
</comment>
<keyword evidence="4" id="KW-1185">Reference proteome</keyword>
<proteinExistence type="predicted"/>
<reference evidence="3" key="2">
    <citation type="submission" date="2023-04" db="EMBL/GenBank/DDBJ databases">
        <authorList>
            <person name="Sun J.-Q."/>
        </authorList>
    </citation>
    <scope>NUCLEOTIDE SEQUENCE</scope>
    <source>
        <strain evidence="3">CC-YY355</strain>
    </source>
</reference>
<keyword evidence="1" id="KW-0732">Signal</keyword>
<dbReference type="PROSITE" id="PS51257">
    <property type="entry name" value="PROKAR_LIPOPROTEIN"/>
    <property type="match status" value="1"/>
</dbReference>
<feature type="signal peptide" evidence="1">
    <location>
        <begin position="1"/>
        <end position="18"/>
    </location>
</feature>